<dbReference type="Proteomes" id="UP001336020">
    <property type="component" value="Unassembled WGS sequence"/>
</dbReference>
<organism evidence="1 2">
    <name type="scientific">Rhodococcus artemisiae</name>
    <dbReference type="NCBI Taxonomy" id="714159"/>
    <lineage>
        <taxon>Bacteria</taxon>
        <taxon>Bacillati</taxon>
        <taxon>Actinomycetota</taxon>
        <taxon>Actinomycetes</taxon>
        <taxon>Mycobacteriales</taxon>
        <taxon>Nocardiaceae</taxon>
        <taxon>Rhodococcus</taxon>
    </lineage>
</organism>
<reference evidence="1 2" key="1">
    <citation type="submission" date="2023-07" db="EMBL/GenBank/DDBJ databases">
        <authorList>
            <person name="Girao M."/>
            <person name="Carvalho M.F."/>
        </authorList>
    </citation>
    <scope>NUCLEOTIDE SEQUENCE [LARGE SCALE GENOMIC DNA]</scope>
    <source>
        <strain evidence="1 2">YIM65754</strain>
    </source>
</reference>
<dbReference type="RefSeq" id="WP_330131659.1">
    <property type="nucleotide sequence ID" value="NZ_JAUTXY010000001.1"/>
</dbReference>
<evidence type="ECO:0000313" key="2">
    <source>
        <dbReference type="Proteomes" id="UP001336020"/>
    </source>
</evidence>
<comment type="caution">
    <text evidence="1">The sequence shown here is derived from an EMBL/GenBank/DDBJ whole genome shotgun (WGS) entry which is preliminary data.</text>
</comment>
<name>A0ABU7L4B4_9NOCA</name>
<sequence>MDTRHSGRIAVLAGLSAATIFGATGTAAADHIDYMIVPGHTHTLGEGNDPLCAGQITTSIRSPHDHPGAALVSMTFAPYLGTASGGKPTCAVTALVNWNNLDTGASGSVPEYMVNHSRGLAPSRQDGGYVDIPTGPGRVLFSVATTSLHHVVPAPLEVFVP</sequence>
<gene>
    <name evidence="1" type="ORF">Q7514_02435</name>
</gene>
<proteinExistence type="predicted"/>
<protein>
    <submittedName>
        <fullName evidence="1">Uncharacterized protein</fullName>
    </submittedName>
</protein>
<accession>A0ABU7L4B4</accession>
<dbReference type="EMBL" id="JAUTXY010000001">
    <property type="protein sequence ID" value="MEE2056383.1"/>
    <property type="molecule type" value="Genomic_DNA"/>
</dbReference>
<evidence type="ECO:0000313" key="1">
    <source>
        <dbReference type="EMBL" id="MEE2056383.1"/>
    </source>
</evidence>
<keyword evidence="2" id="KW-1185">Reference proteome</keyword>